<organism evidence="1 2">
    <name type="scientific">Armillaria borealis</name>
    <dbReference type="NCBI Taxonomy" id="47425"/>
    <lineage>
        <taxon>Eukaryota</taxon>
        <taxon>Fungi</taxon>
        <taxon>Dikarya</taxon>
        <taxon>Basidiomycota</taxon>
        <taxon>Agaricomycotina</taxon>
        <taxon>Agaricomycetes</taxon>
        <taxon>Agaricomycetidae</taxon>
        <taxon>Agaricales</taxon>
        <taxon>Marasmiineae</taxon>
        <taxon>Physalacriaceae</taxon>
        <taxon>Armillaria</taxon>
    </lineage>
</organism>
<keyword evidence="2" id="KW-1185">Reference proteome</keyword>
<protein>
    <submittedName>
        <fullName evidence="1">Uncharacterized protein</fullName>
    </submittedName>
</protein>
<accession>A0AA39JH01</accession>
<dbReference type="Proteomes" id="UP001175226">
    <property type="component" value="Unassembled WGS sequence"/>
</dbReference>
<reference evidence="1" key="1">
    <citation type="submission" date="2023-06" db="EMBL/GenBank/DDBJ databases">
        <authorList>
            <consortium name="Lawrence Berkeley National Laboratory"/>
            <person name="Ahrendt S."/>
            <person name="Sahu N."/>
            <person name="Indic B."/>
            <person name="Wong-Bajracharya J."/>
            <person name="Merenyi Z."/>
            <person name="Ke H.-M."/>
            <person name="Monk M."/>
            <person name="Kocsube S."/>
            <person name="Drula E."/>
            <person name="Lipzen A."/>
            <person name="Balint B."/>
            <person name="Henrissat B."/>
            <person name="Andreopoulos B."/>
            <person name="Martin F.M."/>
            <person name="Harder C.B."/>
            <person name="Rigling D."/>
            <person name="Ford K.L."/>
            <person name="Foster G.D."/>
            <person name="Pangilinan J."/>
            <person name="Papanicolaou A."/>
            <person name="Barry K."/>
            <person name="LaButti K."/>
            <person name="Viragh M."/>
            <person name="Koriabine M."/>
            <person name="Yan M."/>
            <person name="Riley R."/>
            <person name="Champramary S."/>
            <person name="Plett K.L."/>
            <person name="Tsai I.J."/>
            <person name="Slot J."/>
            <person name="Sipos G."/>
            <person name="Plett J."/>
            <person name="Nagy L.G."/>
            <person name="Grigoriev I.V."/>
        </authorList>
    </citation>
    <scope>NUCLEOTIDE SEQUENCE</scope>
    <source>
        <strain evidence="1">FPL87.14</strain>
    </source>
</reference>
<evidence type="ECO:0000313" key="1">
    <source>
        <dbReference type="EMBL" id="KAK0442615.1"/>
    </source>
</evidence>
<evidence type="ECO:0000313" key="2">
    <source>
        <dbReference type="Proteomes" id="UP001175226"/>
    </source>
</evidence>
<dbReference type="EMBL" id="JAUEPT010000025">
    <property type="protein sequence ID" value="KAK0442615.1"/>
    <property type="molecule type" value="Genomic_DNA"/>
</dbReference>
<dbReference type="AlphaFoldDB" id="A0AA39JH01"/>
<sequence>MILAWCELYLVFGNLFRKLDMEIYQTSPEDLSFRCYFLPIFCGQHLHATVRENQ</sequence>
<comment type="caution">
    <text evidence="1">The sequence shown here is derived from an EMBL/GenBank/DDBJ whole genome shotgun (WGS) entry which is preliminary data.</text>
</comment>
<name>A0AA39JH01_9AGAR</name>
<proteinExistence type="predicted"/>
<gene>
    <name evidence="1" type="ORF">EV421DRAFT_1808109</name>
</gene>